<evidence type="ECO:0000256" key="1">
    <source>
        <dbReference type="ARBA" id="ARBA00022729"/>
    </source>
</evidence>
<accession>A0AAU6P2Z2</accession>
<dbReference type="Pfam" id="PF23952">
    <property type="entry name" value="LRR_EndoS"/>
    <property type="match status" value="1"/>
</dbReference>
<evidence type="ECO:0000313" key="4">
    <source>
        <dbReference type="EMBL" id="WXA04160.1"/>
    </source>
</evidence>
<dbReference type="InterPro" id="IPR026444">
    <property type="entry name" value="Secre_tail"/>
</dbReference>
<dbReference type="Gene3D" id="3.80.10.10">
    <property type="entry name" value="Ribonuclease Inhibitor"/>
    <property type="match status" value="1"/>
</dbReference>
<dbReference type="Pfam" id="PF18962">
    <property type="entry name" value="Por_Secre_tail"/>
    <property type="match status" value="1"/>
</dbReference>
<evidence type="ECO:0000313" key="6">
    <source>
        <dbReference type="Proteomes" id="UP001368318"/>
    </source>
</evidence>
<evidence type="ECO:0000256" key="2">
    <source>
        <dbReference type="SAM" id="SignalP"/>
    </source>
</evidence>
<dbReference type="EMBL" id="CP136925">
    <property type="protein sequence ID" value="WXA13422.1"/>
    <property type="molecule type" value="Genomic_DNA"/>
</dbReference>
<dbReference type="EMBL" id="CP136924">
    <property type="protein sequence ID" value="WXA04160.1"/>
    <property type="molecule type" value="Genomic_DNA"/>
</dbReference>
<dbReference type="NCBIfam" id="TIGR04183">
    <property type="entry name" value="Por_Secre_tail"/>
    <property type="match status" value="1"/>
</dbReference>
<dbReference type="KEGG" id="mcaa:R3L15_00770"/>
<feature type="domain" description="Secretion system C-terminal sorting" evidence="3">
    <location>
        <begin position="246"/>
        <end position="315"/>
    </location>
</feature>
<dbReference type="SUPFAM" id="SSF52058">
    <property type="entry name" value="L domain-like"/>
    <property type="match status" value="1"/>
</dbReference>
<protein>
    <submittedName>
        <fullName evidence="4">T9SS type A sorting domain-containing protein</fullName>
    </submittedName>
</protein>
<name>A0AAU6P2Z2_9FLAO</name>
<reference evidence="4 6" key="1">
    <citation type="submission" date="2023-10" db="EMBL/GenBank/DDBJ databases">
        <title>Culture-based analysis of two novel bacteria associated with mangrove crab gills.</title>
        <authorList>
            <person name="Yang X."/>
            <person name="Garuglieri E."/>
            <person name="Van Goethem M.W."/>
            <person name="Fusi M."/>
            <person name="Marasco R."/>
            <person name="Daffonchio D.G."/>
        </authorList>
    </citation>
    <scope>NUCLEOTIDE SEQUENCE [LARGE SCALE GENOMIC DNA]</scope>
    <source>
        <strain evidence="5">UG2-1</strain>
        <strain evidence="4">UG2-2</strain>
        <strain evidence="6">UG2_2</strain>
    </source>
</reference>
<dbReference type="Proteomes" id="UP001368318">
    <property type="component" value="Chromosome"/>
</dbReference>
<evidence type="ECO:0000259" key="3">
    <source>
        <dbReference type="Pfam" id="PF18962"/>
    </source>
</evidence>
<organism evidence="4 6">
    <name type="scientific">Mangrovimonas cancribranchiae</name>
    <dbReference type="NCBI Taxonomy" id="3080055"/>
    <lineage>
        <taxon>Bacteria</taxon>
        <taxon>Pseudomonadati</taxon>
        <taxon>Bacteroidota</taxon>
        <taxon>Flavobacteriia</taxon>
        <taxon>Flavobacteriales</taxon>
        <taxon>Flavobacteriaceae</taxon>
        <taxon>Mangrovimonas</taxon>
    </lineage>
</organism>
<proteinExistence type="predicted"/>
<dbReference type="RefSeq" id="WP_338732656.1">
    <property type="nucleotide sequence ID" value="NZ_CP136924.1"/>
</dbReference>
<dbReference type="InterPro" id="IPR032675">
    <property type="entry name" value="LRR_dom_sf"/>
</dbReference>
<gene>
    <name evidence="5" type="ORF">R3L15_00770</name>
    <name evidence="4" type="ORF">R3L16_06625</name>
</gene>
<feature type="signal peptide" evidence="2">
    <location>
        <begin position="1"/>
        <end position="20"/>
    </location>
</feature>
<dbReference type="AlphaFoldDB" id="A0AAU6P2Z2"/>
<keyword evidence="6" id="KW-1185">Reference proteome</keyword>
<evidence type="ECO:0000313" key="5">
    <source>
        <dbReference type="EMBL" id="WXA13422.1"/>
    </source>
</evidence>
<keyword evidence="1 2" id="KW-0732">Signal</keyword>
<feature type="chain" id="PRO_5044712883" evidence="2">
    <location>
        <begin position="21"/>
        <end position="316"/>
    </location>
</feature>
<sequence length="316" mass="34114">MKKITLFFAMIIALNSYMLAQTTAIPDPNFEQALIDFNIDSDNTLNGQMPTVDANSYTGTLSVPNEGITDLTGIEDFTNITGLNIQYNAGITSLDVTSNTNLTLLNAEGCTSLSTLNIANLTALADINIAGCPVSSLDLSTNTGLAILNVRFMGISELDLSSNVSLVSLDARNNSLVVIDMRNGNNANVTNFRGDFNPGPCIMVDDVTEPNLTTWTIDASSNFYENDIDCPTLSVEEAIKETAFNIYPNPVNNNLFVTIDNAKGSVAVYNITGKQVLRKDLQKGTNTLNMTQLSSGVYLVRIQTADVVETKKLIVQ</sequence>